<keyword evidence="1" id="KW-0732">Signal</keyword>
<evidence type="ECO:0000256" key="1">
    <source>
        <dbReference type="SAM" id="SignalP"/>
    </source>
</evidence>
<feature type="chain" id="PRO_5038424210" description="Peptidase inhibitor family I36 protein" evidence="1">
    <location>
        <begin position="29"/>
        <end position="134"/>
    </location>
</feature>
<sequence length="134" mass="13317">MHRRRHAVLAALAVPVLLGSLVAAEALALPAAADDGGGSPVVLAAEAVSDCDTGSFCVWTGVSYTGVLKDTDTTALSSTGISVASSVRNRTARAARVYANSDGSGTSQCYTAGATVGLTAVVARSFRILGGTGC</sequence>
<protein>
    <recommendedName>
        <fullName evidence="4">Peptidase inhibitor family I36 protein</fullName>
    </recommendedName>
</protein>
<comment type="caution">
    <text evidence="2">The sequence shown here is derived from an EMBL/GenBank/DDBJ whole genome shotgun (WGS) entry which is preliminary data.</text>
</comment>
<gene>
    <name evidence="2" type="ORF">D1825_05815</name>
</gene>
<dbReference type="AlphaFoldDB" id="A0A413RNE9"/>
<name>A0A413RNE9_9CELL</name>
<dbReference type="Proteomes" id="UP000283374">
    <property type="component" value="Unassembled WGS sequence"/>
</dbReference>
<keyword evidence="3" id="KW-1185">Reference proteome</keyword>
<dbReference type="Pfam" id="PF03995">
    <property type="entry name" value="Inhibitor_I36"/>
    <property type="match status" value="1"/>
</dbReference>
<evidence type="ECO:0008006" key="4">
    <source>
        <dbReference type="Google" id="ProtNLM"/>
    </source>
</evidence>
<dbReference type="OrthoDB" id="4829189at2"/>
<proteinExistence type="predicted"/>
<organism evidence="2 3">
    <name type="scientific">Cellulomonas rhizosphaerae</name>
    <dbReference type="NCBI Taxonomy" id="2293719"/>
    <lineage>
        <taxon>Bacteria</taxon>
        <taxon>Bacillati</taxon>
        <taxon>Actinomycetota</taxon>
        <taxon>Actinomycetes</taxon>
        <taxon>Micrococcales</taxon>
        <taxon>Cellulomonadaceae</taxon>
        <taxon>Cellulomonas</taxon>
    </lineage>
</organism>
<dbReference type="RefSeq" id="WP_118766504.1">
    <property type="nucleotide sequence ID" value="NZ_QWKP01000156.1"/>
</dbReference>
<evidence type="ECO:0000313" key="3">
    <source>
        <dbReference type="Proteomes" id="UP000283374"/>
    </source>
</evidence>
<feature type="signal peptide" evidence="1">
    <location>
        <begin position="1"/>
        <end position="28"/>
    </location>
</feature>
<dbReference type="EMBL" id="QWKP01000156">
    <property type="protein sequence ID" value="RHA43546.1"/>
    <property type="molecule type" value="Genomic_DNA"/>
</dbReference>
<accession>A0A413RNE9</accession>
<evidence type="ECO:0000313" key="2">
    <source>
        <dbReference type="EMBL" id="RHA43546.1"/>
    </source>
</evidence>
<reference evidence="2 3" key="1">
    <citation type="submission" date="2018-08" db="EMBL/GenBank/DDBJ databases">
        <title>Cellulomonas rhizosphaerae sp. nov., a novel actinomycete isolated from soil.</title>
        <authorList>
            <person name="Tian Y."/>
        </authorList>
    </citation>
    <scope>NUCLEOTIDE SEQUENCE [LARGE SCALE GENOMIC DNA]</scope>
    <source>
        <strain evidence="2 3">NEAU-TCZ24</strain>
    </source>
</reference>